<dbReference type="EMBL" id="CP069102">
    <property type="protein sequence ID" value="QSS50037.1"/>
    <property type="molecule type" value="Genomic_DNA"/>
</dbReference>
<evidence type="ECO:0000313" key="1">
    <source>
        <dbReference type="EMBL" id="QSS50037.1"/>
    </source>
</evidence>
<proteinExistence type="predicted"/>
<sequence>MFTGFTYLLTAEYRNIPSISGLIVDYLTCCSYDLMVCQFSDLSYSPRKWSPSIEQAPGTLERSQTLGVHHNFLVIAPKIMIWESKHAMMVDFELSGLGNERRRLFSSQENARWDRVKLNSS</sequence>
<reference evidence="1" key="1">
    <citation type="submission" date="2021-01" db="EMBL/GenBank/DDBJ databases">
        <title>Chromosome-level genome assembly of a human fungal pathogen reveals clustering of transcriptionally co-regulated genes.</title>
        <authorList>
            <person name="Voorhies M."/>
            <person name="Cohen S."/>
            <person name="Shea T.P."/>
            <person name="Petrus S."/>
            <person name="Munoz J.F."/>
            <person name="Poplawski S."/>
            <person name="Goldman W.E."/>
            <person name="Michael T."/>
            <person name="Cuomo C.A."/>
            <person name="Sil A."/>
            <person name="Beyhan S."/>
        </authorList>
    </citation>
    <scope>NUCLEOTIDE SEQUENCE</scope>
    <source>
        <strain evidence="1">H88</strain>
    </source>
</reference>
<name>A0A8A1LE10_AJEC8</name>
<dbReference type="VEuPathDB" id="FungiDB:I7I53_10588"/>
<gene>
    <name evidence="1" type="ORF">I7I53_10588</name>
</gene>
<organism evidence="1 2">
    <name type="scientific">Ajellomyces capsulatus (strain H88)</name>
    <name type="common">Darling's disease fungus</name>
    <name type="synonym">Histoplasma capsulatum</name>
    <dbReference type="NCBI Taxonomy" id="544711"/>
    <lineage>
        <taxon>Eukaryota</taxon>
        <taxon>Fungi</taxon>
        <taxon>Dikarya</taxon>
        <taxon>Ascomycota</taxon>
        <taxon>Pezizomycotina</taxon>
        <taxon>Eurotiomycetes</taxon>
        <taxon>Eurotiomycetidae</taxon>
        <taxon>Onygenales</taxon>
        <taxon>Ajellomycetaceae</taxon>
        <taxon>Histoplasma</taxon>
    </lineage>
</organism>
<evidence type="ECO:0000313" key="2">
    <source>
        <dbReference type="Proteomes" id="UP000663419"/>
    </source>
</evidence>
<dbReference type="Proteomes" id="UP000663419">
    <property type="component" value="Chromosome 1"/>
</dbReference>
<protein>
    <submittedName>
        <fullName evidence="1">Uncharacterized protein</fullName>
    </submittedName>
</protein>
<accession>A0A8A1LE10</accession>
<dbReference type="AlphaFoldDB" id="A0A8A1LE10"/>